<evidence type="ECO:0000313" key="3">
    <source>
        <dbReference type="Proteomes" id="UP000070544"/>
    </source>
</evidence>
<accession>A0A139ACV1</accession>
<evidence type="ECO:0000313" key="2">
    <source>
        <dbReference type="EMBL" id="KXS14607.1"/>
    </source>
</evidence>
<protein>
    <submittedName>
        <fullName evidence="2">Uncharacterized protein</fullName>
    </submittedName>
</protein>
<feature type="compositionally biased region" description="Pro residues" evidence="1">
    <location>
        <begin position="24"/>
        <end position="76"/>
    </location>
</feature>
<gene>
    <name evidence="2" type="ORF">M427DRAFT_339933</name>
</gene>
<keyword evidence="3" id="KW-1185">Reference proteome</keyword>
<evidence type="ECO:0000256" key="1">
    <source>
        <dbReference type="SAM" id="MobiDB-lite"/>
    </source>
</evidence>
<name>A0A139ACV1_GONPJ</name>
<reference evidence="2 3" key="1">
    <citation type="journal article" date="2015" name="Genome Biol. Evol.">
        <title>Phylogenomic analyses indicate that early fungi evolved digesting cell walls of algal ancestors of land plants.</title>
        <authorList>
            <person name="Chang Y."/>
            <person name="Wang S."/>
            <person name="Sekimoto S."/>
            <person name="Aerts A.L."/>
            <person name="Choi C."/>
            <person name="Clum A."/>
            <person name="LaButti K.M."/>
            <person name="Lindquist E.A."/>
            <person name="Yee Ngan C."/>
            <person name="Ohm R.A."/>
            <person name="Salamov A.A."/>
            <person name="Grigoriev I.V."/>
            <person name="Spatafora J.W."/>
            <person name="Berbee M.L."/>
        </authorList>
    </citation>
    <scope>NUCLEOTIDE SEQUENCE [LARGE SCALE GENOMIC DNA]</scope>
    <source>
        <strain evidence="2 3">JEL478</strain>
    </source>
</reference>
<dbReference type="Proteomes" id="UP000070544">
    <property type="component" value="Unassembled WGS sequence"/>
</dbReference>
<dbReference type="AlphaFoldDB" id="A0A139ACV1"/>
<feature type="compositionally biased region" description="Low complexity" evidence="1">
    <location>
        <begin position="14"/>
        <end position="23"/>
    </location>
</feature>
<sequence>MLGTSDATASPVKPSSLPPRTASRPPPPQLPPKPPKPAPAPPKPILKTTAPPPPPLVAPTPEPETLPDPPPSPPPLYTGKPIGSEAPLVRSLNAAIKLLSKPPVFFAATAALAVLLAARQLGFRNTLYAAIALSWTLLALMARRRTGPAVAYFTCARESVARELVKEMLELKLVCPHPPQRCIARSCRWRSGRGTRVIYPS</sequence>
<dbReference type="EMBL" id="KQ965768">
    <property type="protein sequence ID" value="KXS14607.1"/>
    <property type="molecule type" value="Genomic_DNA"/>
</dbReference>
<proteinExistence type="predicted"/>
<organism evidence="2 3">
    <name type="scientific">Gonapodya prolifera (strain JEL478)</name>
    <name type="common">Monoblepharis prolifera</name>
    <dbReference type="NCBI Taxonomy" id="1344416"/>
    <lineage>
        <taxon>Eukaryota</taxon>
        <taxon>Fungi</taxon>
        <taxon>Fungi incertae sedis</taxon>
        <taxon>Chytridiomycota</taxon>
        <taxon>Chytridiomycota incertae sedis</taxon>
        <taxon>Monoblepharidomycetes</taxon>
        <taxon>Monoblepharidales</taxon>
        <taxon>Gonapodyaceae</taxon>
        <taxon>Gonapodya</taxon>
    </lineage>
</organism>
<feature type="region of interest" description="Disordered" evidence="1">
    <location>
        <begin position="1"/>
        <end position="82"/>
    </location>
</feature>